<evidence type="ECO:0000313" key="8">
    <source>
        <dbReference type="Proteomes" id="UP000036097"/>
    </source>
</evidence>
<evidence type="ECO:0000259" key="6">
    <source>
        <dbReference type="PROSITE" id="PS51123"/>
    </source>
</evidence>
<evidence type="ECO:0000256" key="2">
    <source>
        <dbReference type="ARBA" id="ARBA00023136"/>
    </source>
</evidence>
<dbReference type="EMBL" id="LDOT01000045">
    <property type="protein sequence ID" value="KLV02640.1"/>
    <property type="molecule type" value="Genomic_DNA"/>
</dbReference>
<evidence type="ECO:0000256" key="1">
    <source>
        <dbReference type="ARBA" id="ARBA00004442"/>
    </source>
</evidence>
<dbReference type="InterPro" id="IPR006664">
    <property type="entry name" value="OMP_bac"/>
</dbReference>
<keyword evidence="2 4" id="KW-0472">Membrane</keyword>
<keyword evidence="3" id="KW-0998">Cell outer membrane</keyword>
<comment type="caution">
    <text evidence="7">The sequence shown here is derived from an EMBL/GenBank/DDBJ whole genome shotgun (WGS) entry which is preliminary data.</text>
</comment>
<dbReference type="Proteomes" id="UP000036097">
    <property type="component" value="Unassembled WGS sequence"/>
</dbReference>
<keyword evidence="5" id="KW-0732">Signal</keyword>
<dbReference type="PANTHER" id="PTHR30329:SF21">
    <property type="entry name" value="LIPOPROTEIN YIAD-RELATED"/>
    <property type="match status" value="1"/>
</dbReference>
<evidence type="ECO:0000313" key="7">
    <source>
        <dbReference type="EMBL" id="KLV02640.1"/>
    </source>
</evidence>
<dbReference type="PROSITE" id="PS51257">
    <property type="entry name" value="PROKAR_LIPOPROTEIN"/>
    <property type="match status" value="1"/>
</dbReference>
<reference evidence="7 8" key="1">
    <citation type="submission" date="2015-05" db="EMBL/GenBank/DDBJ databases">
        <title>Photobacterium galathea sp. nov.</title>
        <authorList>
            <person name="Machado H."/>
            <person name="Gram L."/>
        </authorList>
    </citation>
    <scope>NUCLEOTIDE SEQUENCE [LARGE SCALE GENOMIC DNA]</scope>
    <source>
        <strain evidence="7 8">CGMCC 1.12159</strain>
    </source>
</reference>
<feature type="chain" id="PRO_5005252056" evidence="5">
    <location>
        <begin position="20"/>
        <end position="264"/>
    </location>
</feature>
<dbReference type="PATRIC" id="fig|1195763.3.peg.4550"/>
<feature type="domain" description="OmpA-like" evidence="6">
    <location>
        <begin position="121"/>
        <end position="238"/>
    </location>
</feature>
<dbReference type="InterPro" id="IPR050330">
    <property type="entry name" value="Bact_OuterMem_StrucFunc"/>
</dbReference>
<dbReference type="PRINTS" id="PR01021">
    <property type="entry name" value="OMPADOMAIN"/>
</dbReference>
<proteinExistence type="predicted"/>
<dbReference type="STRING" id="1195763.ABT56_21185"/>
<feature type="signal peptide" evidence="5">
    <location>
        <begin position="1"/>
        <end position="19"/>
    </location>
</feature>
<dbReference type="InterPro" id="IPR036737">
    <property type="entry name" value="OmpA-like_sf"/>
</dbReference>
<organism evidence="7 8">
    <name type="scientific">Photobacterium aquae</name>
    <dbReference type="NCBI Taxonomy" id="1195763"/>
    <lineage>
        <taxon>Bacteria</taxon>
        <taxon>Pseudomonadati</taxon>
        <taxon>Pseudomonadota</taxon>
        <taxon>Gammaproteobacteria</taxon>
        <taxon>Vibrionales</taxon>
        <taxon>Vibrionaceae</taxon>
        <taxon>Photobacterium</taxon>
    </lineage>
</organism>
<protein>
    <submittedName>
        <fullName evidence="7">Membrane protein</fullName>
    </submittedName>
</protein>
<dbReference type="Pfam" id="PF00691">
    <property type="entry name" value="OmpA"/>
    <property type="match status" value="1"/>
</dbReference>
<accession>A0A0J1GSB8</accession>
<dbReference type="SUPFAM" id="SSF103088">
    <property type="entry name" value="OmpA-like"/>
    <property type="match status" value="1"/>
</dbReference>
<dbReference type="CDD" id="cd07185">
    <property type="entry name" value="OmpA_C-like"/>
    <property type="match status" value="1"/>
</dbReference>
<name>A0A0J1GSB8_9GAMM</name>
<dbReference type="InterPro" id="IPR006665">
    <property type="entry name" value="OmpA-like"/>
</dbReference>
<dbReference type="PROSITE" id="PS51123">
    <property type="entry name" value="OMPA_2"/>
    <property type="match status" value="1"/>
</dbReference>
<dbReference type="OrthoDB" id="5587802at2"/>
<dbReference type="AlphaFoldDB" id="A0A0J1GSB8"/>
<gene>
    <name evidence="7" type="ORF">ABT56_21185</name>
</gene>
<evidence type="ECO:0000256" key="3">
    <source>
        <dbReference type="ARBA" id="ARBA00023237"/>
    </source>
</evidence>
<dbReference type="GO" id="GO:0009279">
    <property type="term" value="C:cell outer membrane"/>
    <property type="evidence" value="ECO:0007669"/>
    <property type="project" value="UniProtKB-SubCell"/>
</dbReference>
<sequence length="264" mass="30628">MGKLLSLLIMFLLSSCATWPTTSDTPYSAPDVDQWHELEHHGFELQLLATRGAKLCLPGQYQRLANLHDKAGQEHKAGFTDDADITLLTYQTQFAKIQRQMDWLEHHTECLDTRYSEIQLRDQFLLLMRVDNQFAFNRVKLLPDYQNALRRAAAILKRQEHWQLELTGHTDTIGTEQSNYQLGMRRADTVRRYMIEQGVDSHQISIFSAGEKESFEDPNSRTQRLSNRKVEARVLVDHHTRSPHRVYSLSDWHAVKEQLTPGSL</sequence>
<evidence type="ECO:0000256" key="4">
    <source>
        <dbReference type="PROSITE-ProRule" id="PRU00473"/>
    </source>
</evidence>
<comment type="subcellular location">
    <subcellularLocation>
        <location evidence="1">Cell outer membrane</location>
    </subcellularLocation>
</comment>
<dbReference type="Gene3D" id="3.30.1330.60">
    <property type="entry name" value="OmpA-like domain"/>
    <property type="match status" value="1"/>
</dbReference>
<evidence type="ECO:0000256" key="5">
    <source>
        <dbReference type="SAM" id="SignalP"/>
    </source>
</evidence>
<keyword evidence="8" id="KW-1185">Reference proteome</keyword>
<dbReference type="RefSeq" id="WP_047880910.1">
    <property type="nucleotide sequence ID" value="NZ_LDOT01000045.1"/>
</dbReference>
<dbReference type="PANTHER" id="PTHR30329">
    <property type="entry name" value="STATOR ELEMENT OF FLAGELLAR MOTOR COMPLEX"/>
    <property type="match status" value="1"/>
</dbReference>